<keyword evidence="13 18" id="KW-0862">Zinc</keyword>
<feature type="binding site" evidence="18">
    <location>
        <position position="261"/>
    </location>
    <ligand>
        <name>Zn(2+)</name>
        <dbReference type="ChEBI" id="CHEBI:29105"/>
    </ligand>
</feature>
<evidence type="ECO:0000256" key="9">
    <source>
        <dbReference type="ARBA" id="ARBA00022490"/>
    </source>
</evidence>
<keyword evidence="12 18" id="KW-0547">Nucleotide-binding</keyword>
<dbReference type="GO" id="GO:0003856">
    <property type="term" value="F:3-dehydroquinate synthase activity"/>
    <property type="evidence" value="ECO:0007669"/>
    <property type="project" value="UniProtKB-UniRule"/>
</dbReference>
<evidence type="ECO:0000256" key="8">
    <source>
        <dbReference type="ARBA" id="ARBA00017684"/>
    </source>
</evidence>
<dbReference type="FunFam" id="1.20.1090.10:FF:000002">
    <property type="entry name" value="3-dehydroquinate synthase"/>
    <property type="match status" value="1"/>
</dbReference>
<evidence type="ECO:0000256" key="14">
    <source>
        <dbReference type="ARBA" id="ARBA00023027"/>
    </source>
</evidence>
<dbReference type="Gene3D" id="1.20.1090.10">
    <property type="entry name" value="Dehydroquinate synthase-like - alpha domain"/>
    <property type="match status" value="1"/>
</dbReference>
<keyword evidence="16 18" id="KW-0456">Lyase</keyword>
<evidence type="ECO:0000256" key="7">
    <source>
        <dbReference type="ARBA" id="ARBA00013031"/>
    </source>
</evidence>
<evidence type="ECO:0000313" key="22">
    <source>
        <dbReference type="EMBL" id="VFJ50713.1"/>
    </source>
</evidence>
<feature type="domain" description="3-dehydroquinate synthase N-terminal" evidence="19">
    <location>
        <begin position="81"/>
        <end position="192"/>
    </location>
</feature>
<evidence type="ECO:0000256" key="12">
    <source>
        <dbReference type="ARBA" id="ARBA00022741"/>
    </source>
</evidence>
<evidence type="ECO:0000256" key="3">
    <source>
        <dbReference type="ARBA" id="ARBA00003485"/>
    </source>
</evidence>
<dbReference type="PANTHER" id="PTHR43622:SF7">
    <property type="entry name" value="3-DEHYDROQUINATE SYNTHASE, CHLOROPLASTIC"/>
    <property type="match status" value="1"/>
</dbReference>
<feature type="binding site" evidence="18">
    <location>
        <position position="156"/>
    </location>
    <ligand>
        <name>NAD(+)</name>
        <dbReference type="ChEBI" id="CHEBI:57540"/>
    </ligand>
</feature>
<feature type="binding site" evidence="18">
    <location>
        <position position="198"/>
    </location>
    <ligand>
        <name>Zn(2+)</name>
        <dbReference type="ChEBI" id="CHEBI:29105"/>
    </ligand>
</feature>
<gene>
    <name evidence="18" type="primary">aroB</name>
    <name evidence="22" type="ORF">BECKFM1743A_GA0114220_100871</name>
    <name evidence="23" type="ORF">BECKFM1743B_GA0114221_100801</name>
    <name evidence="21" type="ORF">BECKFM1743C_GA0114222_100881</name>
</gene>
<dbReference type="InterPro" id="IPR056179">
    <property type="entry name" value="DHQS_C"/>
</dbReference>
<comment type="cofactor">
    <cofactor evidence="18">
        <name>Co(2+)</name>
        <dbReference type="ChEBI" id="CHEBI:48828"/>
    </cofactor>
    <cofactor evidence="18">
        <name>Zn(2+)</name>
        <dbReference type="ChEBI" id="CHEBI:29105"/>
    </cofactor>
    <text evidence="18">Binds 1 divalent metal cation per subunit. Can use either Co(2+) or Zn(2+).</text>
</comment>
<dbReference type="GO" id="GO:0008652">
    <property type="term" value="P:amino acid biosynthetic process"/>
    <property type="evidence" value="ECO:0007669"/>
    <property type="project" value="UniProtKB-KW"/>
</dbReference>
<dbReference type="CDD" id="cd08195">
    <property type="entry name" value="DHQS"/>
    <property type="match status" value="1"/>
</dbReference>
<dbReference type="SUPFAM" id="SSF56796">
    <property type="entry name" value="Dehydroquinate synthase-like"/>
    <property type="match status" value="1"/>
</dbReference>
<evidence type="ECO:0000256" key="5">
    <source>
        <dbReference type="ARBA" id="ARBA00004661"/>
    </source>
</evidence>
<evidence type="ECO:0000256" key="10">
    <source>
        <dbReference type="ARBA" id="ARBA00022605"/>
    </source>
</evidence>
<keyword evidence="10 18" id="KW-0028">Amino-acid biosynthesis</keyword>
<dbReference type="EMBL" id="CAADFL010000080">
    <property type="protein sequence ID" value="VFK08732.1"/>
    <property type="molecule type" value="Genomic_DNA"/>
</dbReference>
<organism evidence="23">
    <name type="scientific">Candidatus Kentrum sp. FM</name>
    <dbReference type="NCBI Taxonomy" id="2126340"/>
    <lineage>
        <taxon>Bacteria</taxon>
        <taxon>Pseudomonadati</taxon>
        <taxon>Pseudomonadota</taxon>
        <taxon>Gammaproteobacteria</taxon>
        <taxon>Candidatus Kentrum</taxon>
    </lineage>
</organism>
<evidence type="ECO:0000256" key="13">
    <source>
        <dbReference type="ARBA" id="ARBA00022833"/>
    </source>
</evidence>
<feature type="binding site" evidence="18">
    <location>
        <position position="165"/>
    </location>
    <ligand>
        <name>NAD(+)</name>
        <dbReference type="ChEBI" id="CHEBI:57540"/>
    </ligand>
</feature>
<evidence type="ECO:0000313" key="21">
    <source>
        <dbReference type="EMBL" id="VFJ50684.1"/>
    </source>
</evidence>
<reference evidence="23" key="1">
    <citation type="submission" date="2019-02" db="EMBL/GenBank/DDBJ databases">
        <authorList>
            <person name="Gruber-Vodicka R. H."/>
            <person name="Seah K. B. B."/>
        </authorList>
    </citation>
    <scope>NUCLEOTIDE SEQUENCE</scope>
    <source>
        <strain evidence="22">BECK_BZ163</strain>
        <strain evidence="23">BECK_BZ164</strain>
        <strain evidence="21">BECK_BZ165</strain>
    </source>
</reference>
<keyword evidence="15 18" id="KW-0057">Aromatic amino acid biosynthesis</keyword>
<evidence type="ECO:0000256" key="2">
    <source>
        <dbReference type="ARBA" id="ARBA00001911"/>
    </source>
</evidence>
<dbReference type="EMBL" id="CAADFA010000088">
    <property type="protein sequence ID" value="VFJ50684.1"/>
    <property type="molecule type" value="Genomic_DNA"/>
</dbReference>
<dbReference type="AlphaFoldDB" id="A0A450VVC7"/>
<dbReference type="EC" id="4.2.3.4" evidence="7 18"/>
<feature type="binding site" evidence="18">
    <location>
        <begin position="119"/>
        <end position="123"/>
    </location>
    <ligand>
        <name>NAD(+)</name>
        <dbReference type="ChEBI" id="CHEBI:57540"/>
    </ligand>
</feature>
<feature type="binding site" evidence="18">
    <location>
        <position position="278"/>
    </location>
    <ligand>
        <name>Zn(2+)</name>
        <dbReference type="ChEBI" id="CHEBI:29105"/>
    </ligand>
</feature>
<keyword evidence="9 18" id="KW-0963">Cytoplasm</keyword>
<sequence length="382" mass="41744">MMKNDNFAPSNRANTLTVALGERSYPIHIGSGLLERSESLAELLTQAVHGSDIMVVTNETIAPLYLERIRVALRHHRTENVVLPDGEKYKNLNVLNRIFDALLQRRYARDCTLVALGGGVVGDMTGFAAACYQRGVAFIQIPTTLLAQVDSSVGGKTGVNHPLGKNMIGAFHQPASVLVDTDTLTTLDDRQLCAGLAEVIKYGLIRDADFFTWIEGHIEDLLARKPDALGFAIHRSCENKARIVSADEREKGMRALLNLGHTFGHAIEAGLGYETWLHGEAVAAGMVLAARLSARLGWLEPADVRRIEELINRAHLPVHAPRNITADRMRELMSVDKKILGGKLRLVLLKGIGEAIVTDAFDSSALDEVLGSVDISPRNRPN</sequence>
<dbReference type="Pfam" id="PF01761">
    <property type="entry name" value="DHQ_synthase"/>
    <property type="match status" value="1"/>
</dbReference>
<dbReference type="InterPro" id="IPR016037">
    <property type="entry name" value="DHQ_synth_AroB"/>
</dbReference>
<keyword evidence="14 18" id="KW-0520">NAD</keyword>
<dbReference type="GO" id="GO:0046872">
    <property type="term" value="F:metal ion binding"/>
    <property type="evidence" value="ECO:0007669"/>
    <property type="project" value="UniProtKB-KW"/>
</dbReference>
<evidence type="ECO:0000256" key="16">
    <source>
        <dbReference type="ARBA" id="ARBA00023239"/>
    </source>
</evidence>
<evidence type="ECO:0000256" key="15">
    <source>
        <dbReference type="ARBA" id="ARBA00023141"/>
    </source>
</evidence>
<evidence type="ECO:0000256" key="18">
    <source>
        <dbReference type="HAMAP-Rule" id="MF_00110"/>
    </source>
</evidence>
<dbReference type="Gene3D" id="3.40.50.1970">
    <property type="match status" value="1"/>
</dbReference>
<feature type="binding site" evidence="18">
    <location>
        <begin position="85"/>
        <end position="90"/>
    </location>
    <ligand>
        <name>NAD(+)</name>
        <dbReference type="ChEBI" id="CHEBI:57540"/>
    </ligand>
</feature>
<dbReference type="Pfam" id="PF24621">
    <property type="entry name" value="DHQS_C"/>
    <property type="match status" value="1"/>
</dbReference>
<comment type="similarity">
    <text evidence="6 18">Belongs to the sugar phosphate cyclases superfamily. Dehydroquinate synthase family.</text>
</comment>
<dbReference type="GO" id="GO:0000166">
    <property type="term" value="F:nucleotide binding"/>
    <property type="evidence" value="ECO:0007669"/>
    <property type="project" value="UniProtKB-KW"/>
</dbReference>
<dbReference type="InterPro" id="IPR030960">
    <property type="entry name" value="DHQS/DOIS_N"/>
</dbReference>
<proteinExistence type="inferred from homology"/>
<dbReference type="PIRSF" id="PIRSF001455">
    <property type="entry name" value="DHQ_synth"/>
    <property type="match status" value="1"/>
</dbReference>
<accession>A0A450VVC7</accession>
<evidence type="ECO:0000256" key="6">
    <source>
        <dbReference type="ARBA" id="ARBA00005412"/>
    </source>
</evidence>
<comment type="catalytic activity">
    <reaction evidence="1 18">
        <text>7-phospho-2-dehydro-3-deoxy-D-arabino-heptonate = 3-dehydroquinate + phosphate</text>
        <dbReference type="Rhea" id="RHEA:21968"/>
        <dbReference type="ChEBI" id="CHEBI:32364"/>
        <dbReference type="ChEBI" id="CHEBI:43474"/>
        <dbReference type="ChEBI" id="CHEBI:58394"/>
        <dbReference type="EC" id="4.2.3.4"/>
    </reaction>
</comment>
<feature type="binding site" evidence="18">
    <location>
        <begin position="183"/>
        <end position="186"/>
    </location>
    <ligand>
        <name>NAD(+)</name>
        <dbReference type="ChEBI" id="CHEBI:57540"/>
    </ligand>
</feature>
<evidence type="ECO:0000259" key="20">
    <source>
        <dbReference type="Pfam" id="PF24621"/>
    </source>
</evidence>
<evidence type="ECO:0000256" key="4">
    <source>
        <dbReference type="ARBA" id="ARBA00004496"/>
    </source>
</evidence>
<evidence type="ECO:0000259" key="19">
    <source>
        <dbReference type="Pfam" id="PF01761"/>
    </source>
</evidence>
<comment type="cofactor">
    <cofactor evidence="2 18">
        <name>NAD(+)</name>
        <dbReference type="ChEBI" id="CHEBI:57540"/>
    </cofactor>
</comment>
<dbReference type="UniPathway" id="UPA00053">
    <property type="reaction ID" value="UER00085"/>
</dbReference>
<comment type="subcellular location">
    <subcellularLocation>
        <location evidence="4 18">Cytoplasm</location>
    </subcellularLocation>
</comment>
<name>A0A450VVC7_9GAMM</name>
<feature type="binding site" evidence="18">
    <location>
        <begin position="143"/>
        <end position="144"/>
    </location>
    <ligand>
        <name>NAD(+)</name>
        <dbReference type="ChEBI" id="CHEBI:57540"/>
    </ligand>
</feature>
<protein>
    <recommendedName>
        <fullName evidence="8 18">3-dehydroquinate synthase</fullName>
        <shortName evidence="18">DHQS</shortName>
        <ecNumber evidence="7 18">4.2.3.4</ecNumber>
    </recommendedName>
</protein>
<comment type="function">
    <text evidence="3 18">Catalyzes the conversion of 3-deoxy-D-arabino-heptulosonate 7-phosphate (DAHP) to dehydroquinate (DHQ).</text>
</comment>
<evidence type="ECO:0000313" key="23">
    <source>
        <dbReference type="EMBL" id="VFK08732.1"/>
    </source>
</evidence>
<dbReference type="GO" id="GO:0005737">
    <property type="term" value="C:cytoplasm"/>
    <property type="evidence" value="ECO:0007669"/>
    <property type="project" value="UniProtKB-SubCell"/>
</dbReference>
<dbReference type="EMBL" id="CAADEZ010000087">
    <property type="protein sequence ID" value="VFJ50713.1"/>
    <property type="molecule type" value="Genomic_DNA"/>
</dbReference>
<dbReference type="InterPro" id="IPR050071">
    <property type="entry name" value="Dehydroquinate_synthase"/>
</dbReference>
<dbReference type="GO" id="GO:0009073">
    <property type="term" value="P:aromatic amino acid family biosynthetic process"/>
    <property type="evidence" value="ECO:0007669"/>
    <property type="project" value="UniProtKB-KW"/>
</dbReference>
<comment type="pathway">
    <text evidence="5 18">Metabolic intermediate biosynthesis; chorismate biosynthesis; chorismate from D-erythrose 4-phosphate and phosphoenolpyruvate: step 2/7.</text>
</comment>
<evidence type="ECO:0000256" key="11">
    <source>
        <dbReference type="ARBA" id="ARBA00022723"/>
    </source>
</evidence>
<dbReference type="FunFam" id="3.40.50.1970:FF:000001">
    <property type="entry name" value="3-dehydroquinate synthase"/>
    <property type="match status" value="1"/>
</dbReference>
<dbReference type="PANTHER" id="PTHR43622">
    <property type="entry name" value="3-DEHYDROQUINATE SYNTHASE"/>
    <property type="match status" value="1"/>
</dbReference>
<keyword evidence="11 18" id="KW-0479">Metal-binding</keyword>
<dbReference type="InterPro" id="IPR030963">
    <property type="entry name" value="DHQ_synth_fam"/>
</dbReference>
<feature type="domain" description="3-dehydroquinate synthase C-terminal" evidence="20">
    <location>
        <begin position="195"/>
        <end position="338"/>
    </location>
</feature>
<dbReference type="NCBIfam" id="TIGR01357">
    <property type="entry name" value="aroB"/>
    <property type="match status" value="1"/>
</dbReference>
<keyword evidence="17 18" id="KW-0170">Cobalt</keyword>
<dbReference type="HAMAP" id="MF_00110">
    <property type="entry name" value="DHQ_synthase"/>
    <property type="match status" value="1"/>
</dbReference>
<evidence type="ECO:0000256" key="1">
    <source>
        <dbReference type="ARBA" id="ARBA00001393"/>
    </source>
</evidence>
<dbReference type="GO" id="GO:0009423">
    <property type="term" value="P:chorismate biosynthetic process"/>
    <property type="evidence" value="ECO:0007669"/>
    <property type="project" value="UniProtKB-UniRule"/>
</dbReference>
<evidence type="ECO:0000256" key="17">
    <source>
        <dbReference type="ARBA" id="ARBA00023285"/>
    </source>
</evidence>